<comment type="similarity">
    <text evidence="1">Belongs to the protein kinase superfamily. RIO-type Ser/Thr kinase family.</text>
</comment>
<sequence length="263" mass="30577">MVELSADKKDKTFHEVDSALERLKSEKRLKGVEDRRVASEVFDKRTLEVLYKLSNTGYLAILDGVISTGKEANVFKGLDDNDNFVAVKIYRIATSDFRKMQYYIQGDPRFKVKMSNKRQIVHTWVNKEFRNLKRAYENGVRVPKPFVSRENILIMEFIGDIEGNPAPTLREAPPLYPEEMFNKIIYYMRLLYREARLVHGDLSAFNILNFDEEPVIIDISQAVVVDHPIAGELLERDIRNISRDFKRFGVSSTPQEIREKIID</sequence>
<dbReference type="Gene3D" id="3.30.200.20">
    <property type="entry name" value="Phosphorylase Kinase, domain 1"/>
    <property type="match status" value="1"/>
</dbReference>
<name>A0A328PDN9_9EURY</name>
<evidence type="ECO:0000256" key="4">
    <source>
        <dbReference type="ARBA" id="ARBA00022679"/>
    </source>
</evidence>
<keyword evidence="8" id="KW-0067">ATP-binding</keyword>
<dbReference type="Pfam" id="PF01163">
    <property type="entry name" value="RIO1"/>
    <property type="match status" value="1"/>
</dbReference>
<reference evidence="13 14" key="1">
    <citation type="submission" date="2018-06" db="EMBL/GenBank/DDBJ databases">
        <title>Draft genome sequence of hyperthermophilic methanogen Methanothermobacter tenebrarum sp. MCM-B 1447.</title>
        <authorList>
            <person name="Pore S.D."/>
            <person name="Dagar S."/>
            <person name="Dhakephalkar P.K."/>
        </authorList>
    </citation>
    <scope>NUCLEOTIDE SEQUENCE [LARGE SCALE GENOMIC DNA]</scope>
    <source>
        <strain evidence="13 14">MCM B 1447</strain>
    </source>
</reference>
<dbReference type="GO" id="GO:0005524">
    <property type="term" value="F:ATP binding"/>
    <property type="evidence" value="ECO:0007669"/>
    <property type="project" value="UniProtKB-KW"/>
</dbReference>
<comment type="caution">
    <text evidence="13">The sequence shown here is derived from an EMBL/GenBank/DDBJ whole genome shotgun (WGS) entry which is preliminary data.</text>
</comment>
<evidence type="ECO:0000256" key="1">
    <source>
        <dbReference type="ARBA" id="ARBA00009196"/>
    </source>
</evidence>
<dbReference type="SUPFAM" id="SSF56112">
    <property type="entry name" value="Protein kinase-like (PK-like)"/>
    <property type="match status" value="1"/>
</dbReference>
<evidence type="ECO:0000313" key="14">
    <source>
        <dbReference type="Proteomes" id="UP000249782"/>
    </source>
</evidence>
<evidence type="ECO:0000256" key="5">
    <source>
        <dbReference type="ARBA" id="ARBA00022723"/>
    </source>
</evidence>
<keyword evidence="4" id="KW-0808">Transferase</keyword>
<dbReference type="PROSITE" id="PS50011">
    <property type="entry name" value="PROTEIN_KINASE_DOM"/>
    <property type="match status" value="1"/>
</dbReference>
<evidence type="ECO:0000256" key="11">
    <source>
        <dbReference type="ARBA" id="ARBA00048679"/>
    </source>
</evidence>
<proteinExistence type="inferred from homology"/>
<evidence type="ECO:0000256" key="6">
    <source>
        <dbReference type="ARBA" id="ARBA00022741"/>
    </source>
</evidence>
<dbReference type="InterPro" id="IPR000719">
    <property type="entry name" value="Prot_kinase_dom"/>
</dbReference>
<evidence type="ECO:0000256" key="8">
    <source>
        <dbReference type="ARBA" id="ARBA00022840"/>
    </source>
</evidence>
<keyword evidence="7 13" id="KW-0418">Kinase</keyword>
<feature type="domain" description="Protein kinase" evidence="12">
    <location>
        <begin position="60"/>
        <end position="263"/>
    </location>
</feature>
<dbReference type="EC" id="2.7.11.1" evidence="2"/>
<dbReference type="InterPro" id="IPR011009">
    <property type="entry name" value="Kinase-like_dom_sf"/>
</dbReference>
<dbReference type="AlphaFoldDB" id="A0A328PDN9"/>
<dbReference type="InterPro" id="IPR018934">
    <property type="entry name" value="RIO_dom"/>
</dbReference>
<dbReference type="InterPro" id="IPR000687">
    <property type="entry name" value="RIO_kinase"/>
</dbReference>
<accession>A0A328PDN9</accession>
<dbReference type="PANTHER" id="PTHR45723">
    <property type="entry name" value="SERINE/THREONINE-PROTEIN KINASE RIO1"/>
    <property type="match status" value="1"/>
</dbReference>
<evidence type="ECO:0000259" key="12">
    <source>
        <dbReference type="PROSITE" id="PS50011"/>
    </source>
</evidence>
<evidence type="ECO:0000313" key="13">
    <source>
        <dbReference type="EMBL" id="RAO79301.1"/>
    </source>
</evidence>
<dbReference type="GO" id="GO:0046872">
    <property type="term" value="F:metal ion binding"/>
    <property type="evidence" value="ECO:0007669"/>
    <property type="project" value="UniProtKB-KW"/>
</dbReference>
<keyword evidence="3" id="KW-0723">Serine/threonine-protein kinase</keyword>
<dbReference type="EMBL" id="QLOE01000003">
    <property type="protein sequence ID" value="RAO79301.1"/>
    <property type="molecule type" value="Genomic_DNA"/>
</dbReference>
<dbReference type="SMART" id="SM00090">
    <property type="entry name" value="RIO"/>
    <property type="match status" value="1"/>
</dbReference>
<comment type="catalytic activity">
    <reaction evidence="10">
        <text>L-threonyl-[protein] + ATP = O-phospho-L-threonyl-[protein] + ADP + H(+)</text>
        <dbReference type="Rhea" id="RHEA:46608"/>
        <dbReference type="Rhea" id="RHEA-COMP:11060"/>
        <dbReference type="Rhea" id="RHEA-COMP:11605"/>
        <dbReference type="ChEBI" id="CHEBI:15378"/>
        <dbReference type="ChEBI" id="CHEBI:30013"/>
        <dbReference type="ChEBI" id="CHEBI:30616"/>
        <dbReference type="ChEBI" id="CHEBI:61977"/>
        <dbReference type="ChEBI" id="CHEBI:456216"/>
        <dbReference type="EC" id="2.7.11.1"/>
    </reaction>
</comment>
<evidence type="ECO:0000256" key="3">
    <source>
        <dbReference type="ARBA" id="ARBA00022527"/>
    </source>
</evidence>
<evidence type="ECO:0000256" key="9">
    <source>
        <dbReference type="ARBA" id="ARBA00022842"/>
    </source>
</evidence>
<dbReference type="Gene3D" id="1.10.510.10">
    <property type="entry name" value="Transferase(Phosphotransferase) domain 1"/>
    <property type="match status" value="1"/>
</dbReference>
<dbReference type="CDD" id="cd05145">
    <property type="entry name" value="RIO1_like"/>
    <property type="match status" value="1"/>
</dbReference>
<gene>
    <name evidence="13" type="ORF">DPC56_03025</name>
</gene>
<protein>
    <recommendedName>
        <fullName evidence="2">non-specific serine/threonine protein kinase</fullName>
        <ecNumber evidence="2">2.7.11.1</ecNumber>
    </recommendedName>
</protein>
<keyword evidence="6" id="KW-0547">Nucleotide-binding</keyword>
<keyword evidence="9" id="KW-0460">Magnesium</keyword>
<dbReference type="RefSeq" id="WP_112093590.1">
    <property type="nucleotide sequence ID" value="NZ_QLOE01000003.1"/>
</dbReference>
<dbReference type="InterPro" id="IPR051272">
    <property type="entry name" value="RIO-type_Ser/Thr_kinase"/>
</dbReference>
<comment type="catalytic activity">
    <reaction evidence="11">
        <text>L-seryl-[protein] + ATP = O-phospho-L-seryl-[protein] + ADP + H(+)</text>
        <dbReference type="Rhea" id="RHEA:17989"/>
        <dbReference type="Rhea" id="RHEA-COMP:9863"/>
        <dbReference type="Rhea" id="RHEA-COMP:11604"/>
        <dbReference type="ChEBI" id="CHEBI:15378"/>
        <dbReference type="ChEBI" id="CHEBI:29999"/>
        <dbReference type="ChEBI" id="CHEBI:30616"/>
        <dbReference type="ChEBI" id="CHEBI:83421"/>
        <dbReference type="ChEBI" id="CHEBI:456216"/>
        <dbReference type="EC" id="2.7.11.1"/>
    </reaction>
</comment>
<dbReference type="Proteomes" id="UP000249782">
    <property type="component" value="Unassembled WGS sequence"/>
</dbReference>
<keyword evidence="14" id="KW-1185">Reference proteome</keyword>
<evidence type="ECO:0000256" key="2">
    <source>
        <dbReference type="ARBA" id="ARBA00012513"/>
    </source>
</evidence>
<organism evidence="13 14">
    <name type="scientific">Methanothermobacter tenebrarum</name>
    <dbReference type="NCBI Taxonomy" id="680118"/>
    <lineage>
        <taxon>Archaea</taxon>
        <taxon>Methanobacteriati</taxon>
        <taxon>Methanobacteriota</taxon>
        <taxon>Methanomada group</taxon>
        <taxon>Methanobacteria</taxon>
        <taxon>Methanobacteriales</taxon>
        <taxon>Methanobacteriaceae</taxon>
        <taxon>Methanothermobacter</taxon>
    </lineage>
</organism>
<keyword evidence="5" id="KW-0479">Metal-binding</keyword>
<evidence type="ECO:0000256" key="7">
    <source>
        <dbReference type="ARBA" id="ARBA00022777"/>
    </source>
</evidence>
<dbReference type="GO" id="GO:0004674">
    <property type="term" value="F:protein serine/threonine kinase activity"/>
    <property type="evidence" value="ECO:0007669"/>
    <property type="project" value="UniProtKB-KW"/>
</dbReference>
<dbReference type="OrthoDB" id="31344at2157"/>
<evidence type="ECO:0000256" key="10">
    <source>
        <dbReference type="ARBA" id="ARBA00047899"/>
    </source>
</evidence>